<dbReference type="InterPro" id="IPR036047">
    <property type="entry name" value="F-box-like_dom_sf"/>
</dbReference>
<dbReference type="SUPFAM" id="SSF81383">
    <property type="entry name" value="F-box domain"/>
    <property type="match status" value="1"/>
</dbReference>
<protein>
    <recommendedName>
        <fullName evidence="7">F-box only protein 6-like</fullName>
    </recommendedName>
</protein>
<dbReference type="SMART" id="SM01198">
    <property type="entry name" value="FBA"/>
    <property type="match status" value="1"/>
</dbReference>
<evidence type="ECO:0000256" key="1">
    <source>
        <dbReference type="ARBA" id="ARBA00022786"/>
    </source>
</evidence>
<accession>A0A9Q1DB08</accession>
<dbReference type="EMBL" id="JAFJMO010000010">
    <property type="protein sequence ID" value="KAJ8264864.1"/>
    <property type="molecule type" value="Genomic_DNA"/>
</dbReference>
<dbReference type="GO" id="GO:0019005">
    <property type="term" value="C:SCF ubiquitin ligase complex"/>
    <property type="evidence" value="ECO:0007669"/>
    <property type="project" value="TreeGrafter"/>
</dbReference>
<dbReference type="SUPFAM" id="SSF49785">
    <property type="entry name" value="Galactose-binding domain-like"/>
    <property type="match status" value="1"/>
</dbReference>
<dbReference type="Gene3D" id="2.60.120.260">
    <property type="entry name" value="Galactose-binding domain-like"/>
    <property type="match status" value="1"/>
</dbReference>
<dbReference type="AlphaFoldDB" id="A0A9Q1DB08"/>
<feature type="compositionally biased region" description="Basic and acidic residues" evidence="2">
    <location>
        <begin position="281"/>
        <end position="291"/>
    </location>
</feature>
<dbReference type="Proteomes" id="UP001152803">
    <property type="component" value="Unassembled WGS sequence"/>
</dbReference>
<evidence type="ECO:0008006" key="7">
    <source>
        <dbReference type="Google" id="ProtNLM"/>
    </source>
</evidence>
<sequence length="291" mass="34268">MLEIHRKADSTEERYFHGKSMESIPVLTDAEGAKFWAEMPVLPLAVVEEVLLNVPPEEVVCVCRLVCREWQELVDSAPLWKEKCRRARFLPHDVTRPPADWQMFYFMSKKRHNLLKNPSAEEQFNGWQIVRNGGDRWSIQEVGENPLPDEMVKKFFVTSYHECKKLQLINLEREGYKPALLDRYQPEIHISDWYAPRWDCGCMYEICVELLNQKKQQWNEQQWHQMTHVFRDYGPGARFVRFCHGGNDTKFWAGWYGIRVTNSSVEVLPAGHARSTSPAETRPREMSPQKR</sequence>
<evidence type="ECO:0000313" key="5">
    <source>
        <dbReference type="EMBL" id="KAJ8264864.1"/>
    </source>
</evidence>
<dbReference type="GO" id="GO:0031146">
    <property type="term" value="P:SCF-dependent proteasomal ubiquitin-dependent protein catabolic process"/>
    <property type="evidence" value="ECO:0007669"/>
    <property type="project" value="TreeGrafter"/>
</dbReference>
<dbReference type="GO" id="GO:0005737">
    <property type="term" value="C:cytoplasm"/>
    <property type="evidence" value="ECO:0007669"/>
    <property type="project" value="TreeGrafter"/>
</dbReference>
<evidence type="ECO:0000256" key="2">
    <source>
        <dbReference type="SAM" id="MobiDB-lite"/>
    </source>
</evidence>
<dbReference type="InterPro" id="IPR001810">
    <property type="entry name" value="F-box_dom"/>
</dbReference>
<dbReference type="InterPro" id="IPR039752">
    <property type="entry name" value="F-box_only"/>
</dbReference>
<comment type="caution">
    <text evidence="5">The sequence shown here is derived from an EMBL/GenBank/DDBJ whole genome shotgun (WGS) entry which is preliminary data.</text>
</comment>
<dbReference type="Pfam" id="PF04300">
    <property type="entry name" value="FBA"/>
    <property type="match status" value="1"/>
</dbReference>
<dbReference type="InterPro" id="IPR007397">
    <property type="entry name" value="F-box-assoc_dom"/>
</dbReference>
<dbReference type="SMART" id="SM00256">
    <property type="entry name" value="FBOX"/>
    <property type="match status" value="1"/>
</dbReference>
<feature type="domain" description="FBA" evidence="4">
    <location>
        <begin position="104"/>
        <end position="269"/>
    </location>
</feature>
<dbReference type="GO" id="GO:0061630">
    <property type="term" value="F:ubiquitin protein ligase activity"/>
    <property type="evidence" value="ECO:0007669"/>
    <property type="project" value="TreeGrafter"/>
</dbReference>
<evidence type="ECO:0000313" key="6">
    <source>
        <dbReference type="Proteomes" id="UP001152803"/>
    </source>
</evidence>
<evidence type="ECO:0000259" key="4">
    <source>
        <dbReference type="PROSITE" id="PS51114"/>
    </source>
</evidence>
<evidence type="ECO:0000259" key="3">
    <source>
        <dbReference type="PROSITE" id="PS50181"/>
    </source>
</evidence>
<keyword evidence="6" id="KW-1185">Reference proteome</keyword>
<dbReference type="GO" id="GO:0006516">
    <property type="term" value="P:glycoprotein catabolic process"/>
    <property type="evidence" value="ECO:0007669"/>
    <property type="project" value="TreeGrafter"/>
</dbReference>
<dbReference type="GO" id="GO:0036503">
    <property type="term" value="P:ERAD pathway"/>
    <property type="evidence" value="ECO:0007669"/>
    <property type="project" value="TreeGrafter"/>
</dbReference>
<dbReference type="FunFam" id="1.20.1280.50:FF:000002">
    <property type="entry name" value="F-box only protein 44"/>
    <property type="match status" value="1"/>
</dbReference>
<keyword evidence="1" id="KW-0833">Ubl conjugation pathway</keyword>
<gene>
    <name evidence="5" type="ORF">COCON_G00139630</name>
</gene>
<dbReference type="OrthoDB" id="1107553at2759"/>
<dbReference type="InterPro" id="IPR008979">
    <property type="entry name" value="Galactose-bd-like_sf"/>
</dbReference>
<name>A0A9Q1DB08_CONCO</name>
<dbReference type="PROSITE" id="PS50181">
    <property type="entry name" value="FBOX"/>
    <property type="match status" value="1"/>
</dbReference>
<proteinExistence type="predicted"/>
<dbReference type="Pfam" id="PF00646">
    <property type="entry name" value="F-box"/>
    <property type="match status" value="1"/>
</dbReference>
<feature type="region of interest" description="Disordered" evidence="2">
    <location>
        <begin position="269"/>
        <end position="291"/>
    </location>
</feature>
<feature type="domain" description="F-box" evidence="3">
    <location>
        <begin position="36"/>
        <end position="83"/>
    </location>
</feature>
<dbReference type="FunFam" id="2.60.120.260:FF:000012">
    <property type="entry name" value="F-box only protein 2"/>
    <property type="match status" value="1"/>
</dbReference>
<dbReference type="PROSITE" id="PS51114">
    <property type="entry name" value="FBA"/>
    <property type="match status" value="1"/>
</dbReference>
<dbReference type="PANTHER" id="PTHR12125">
    <property type="entry name" value="F-BOX ONLY PROTEIN 6-LIKE PROTEIN"/>
    <property type="match status" value="1"/>
</dbReference>
<organism evidence="5 6">
    <name type="scientific">Conger conger</name>
    <name type="common">Conger eel</name>
    <name type="synonym">Muraena conger</name>
    <dbReference type="NCBI Taxonomy" id="82655"/>
    <lineage>
        <taxon>Eukaryota</taxon>
        <taxon>Metazoa</taxon>
        <taxon>Chordata</taxon>
        <taxon>Craniata</taxon>
        <taxon>Vertebrata</taxon>
        <taxon>Euteleostomi</taxon>
        <taxon>Actinopterygii</taxon>
        <taxon>Neopterygii</taxon>
        <taxon>Teleostei</taxon>
        <taxon>Anguilliformes</taxon>
        <taxon>Congridae</taxon>
        <taxon>Conger</taxon>
    </lineage>
</organism>
<dbReference type="PANTHER" id="PTHR12125:SF12">
    <property type="entry name" value="F-BOX ONLY PROTEIN 6"/>
    <property type="match status" value="1"/>
</dbReference>
<reference evidence="5" key="1">
    <citation type="journal article" date="2023" name="Science">
        <title>Genome structures resolve the early diversification of teleost fishes.</title>
        <authorList>
            <person name="Parey E."/>
            <person name="Louis A."/>
            <person name="Montfort J."/>
            <person name="Bouchez O."/>
            <person name="Roques C."/>
            <person name="Iampietro C."/>
            <person name="Lluch J."/>
            <person name="Castinel A."/>
            <person name="Donnadieu C."/>
            <person name="Desvignes T."/>
            <person name="Floi Bucao C."/>
            <person name="Jouanno E."/>
            <person name="Wen M."/>
            <person name="Mejri S."/>
            <person name="Dirks R."/>
            <person name="Jansen H."/>
            <person name="Henkel C."/>
            <person name="Chen W.J."/>
            <person name="Zahm M."/>
            <person name="Cabau C."/>
            <person name="Klopp C."/>
            <person name="Thompson A.W."/>
            <person name="Robinson-Rechavi M."/>
            <person name="Braasch I."/>
            <person name="Lecointre G."/>
            <person name="Bobe J."/>
            <person name="Postlethwait J.H."/>
            <person name="Berthelot C."/>
            <person name="Roest Crollius H."/>
            <person name="Guiguen Y."/>
        </authorList>
    </citation>
    <scope>NUCLEOTIDE SEQUENCE</scope>
    <source>
        <strain evidence="5">Concon-B</strain>
    </source>
</reference>
<dbReference type="Gene3D" id="1.20.1280.50">
    <property type="match status" value="1"/>
</dbReference>